<dbReference type="PANTHER" id="PTHR34610">
    <property type="entry name" value="SSL7007 PROTEIN"/>
    <property type="match status" value="1"/>
</dbReference>
<accession>A0A1F7UHW0</accession>
<dbReference type="InterPro" id="IPR029060">
    <property type="entry name" value="PIN-like_dom_sf"/>
</dbReference>
<reference evidence="2 3" key="1">
    <citation type="journal article" date="2016" name="Nat. Commun.">
        <title>Thousands of microbial genomes shed light on interconnected biogeochemical processes in an aquifer system.</title>
        <authorList>
            <person name="Anantharaman K."/>
            <person name="Brown C.T."/>
            <person name="Hug L.A."/>
            <person name="Sharon I."/>
            <person name="Castelle C.J."/>
            <person name="Probst A.J."/>
            <person name="Thomas B.C."/>
            <person name="Singh A."/>
            <person name="Wilkins M.J."/>
            <person name="Karaoz U."/>
            <person name="Brodie E.L."/>
            <person name="Williams K.H."/>
            <person name="Hubbard S.S."/>
            <person name="Banfield J.F."/>
        </authorList>
    </citation>
    <scope>NUCLEOTIDE SEQUENCE [LARGE SCALE GENOMIC DNA]</scope>
</reference>
<feature type="domain" description="PIN" evidence="1">
    <location>
        <begin position="4"/>
        <end position="108"/>
    </location>
</feature>
<dbReference type="Pfam" id="PF13470">
    <property type="entry name" value="PIN_3"/>
    <property type="match status" value="1"/>
</dbReference>
<gene>
    <name evidence="2" type="ORF">A3J43_02925</name>
</gene>
<comment type="caution">
    <text evidence="2">The sequence shown here is derived from an EMBL/GenBank/DDBJ whole genome shotgun (WGS) entry which is preliminary data.</text>
</comment>
<organism evidence="2 3">
    <name type="scientific">Candidatus Uhrbacteria bacterium RIFCSPHIGHO2_12_FULL_54_23</name>
    <dbReference type="NCBI Taxonomy" id="1802397"/>
    <lineage>
        <taxon>Bacteria</taxon>
        <taxon>Candidatus Uhriibacteriota</taxon>
    </lineage>
</organism>
<dbReference type="EMBL" id="MGEF01000049">
    <property type="protein sequence ID" value="OGL77890.1"/>
    <property type="molecule type" value="Genomic_DNA"/>
</dbReference>
<sequence>MITAVIDTNVLIDATADLSGYAHQVIALVVEGNVKAVASRRIEDEYRALIAKAADKRARQELDEFFDMVARVRTHERAEARSKDREDQKFLDCASTAGADFIITNDHHLLDLGASGTTKIITPEEFISLSHAAQDPEGKSAWASWVKEIFGK</sequence>
<dbReference type="Gene3D" id="3.40.50.1010">
    <property type="entry name" value="5'-nuclease"/>
    <property type="match status" value="1"/>
</dbReference>
<dbReference type="Proteomes" id="UP000176604">
    <property type="component" value="Unassembled WGS sequence"/>
</dbReference>
<proteinExistence type="predicted"/>
<dbReference type="SUPFAM" id="SSF88723">
    <property type="entry name" value="PIN domain-like"/>
    <property type="match status" value="1"/>
</dbReference>
<name>A0A1F7UHW0_9BACT</name>
<protein>
    <submittedName>
        <fullName evidence="2">Putative toxin-antitoxin system toxin component, PIN family</fullName>
    </submittedName>
</protein>
<dbReference type="InterPro" id="IPR002716">
    <property type="entry name" value="PIN_dom"/>
</dbReference>
<evidence type="ECO:0000259" key="1">
    <source>
        <dbReference type="Pfam" id="PF13470"/>
    </source>
</evidence>
<evidence type="ECO:0000313" key="3">
    <source>
        <dbReference type="Proteomes" id="UP000176604"/>
    </source>
</evidence>
<dbReference type="NCBIfam" id="TIGR00305">
    <property type="entry name" value="putative toxin-antitoxin system toxin component, PIN family"/>
    <property type="match status" value="1"/>
</dbReference>
<dbReference type="PANTHER" id="PTHR34610:SF3">
    <property type="entry name" value="SSL7007 PROTEIN"/>
    <property type="match status" value="1"/>
</dbReference>
<dbReference type="STRING" id="1802397.A3J43_02925"/>
<dbReference type="AlphaFoldDB" id="A0A1F7UHW0"/>
<dbReference type="InterPro" id="IPR002850">
    <property type="entry name" value="PIN_toxin-like"/>
</dbReference>
<evidence type="ECO:0000313" key="2">
    <source>
        <dbReference type="EMBL" id="OGL77890.1"/>
    </source>
</evidence>